<dbReference type="EMBL" id="HACG01001976">
    <property type="protein sequence ID" value="CEK48841.1"/>
    <property type="molecule type" value="Transcribed_RNA"/>
</dbReference>
<accession>A0A0B6XZ89</accession>
<feature type="compositionally biased region" description="Polar residues" evidence="1">
    <location>
        <begin position="15"/>
        <end position="24"/>
    </location>
</feature>
<gene>
    <name evidence="2" type="primary">ORF5354</name>
</gene>
<sequence>YARMAGAPPRKESTNSHNSESGVTSISRNGSINSSITHTLSNNTASMLLQSRSKPVAVPERKATVWKGSPR</sequence>
<protein>
    <submittedName>
        <fullName evidence="2">Uncharacterized protein</fullName>
    </submittedName>
</protein>
<feature type="compositionally biased region" description="Low complexity" evidence="1">
    <location>
        <begin position="25"/>
        <end position="36"/>
    </location>
</feature>
<evidence type="ECO:0000313" key="2">
    <source>
        <dbReference type="EMBL" id="CEK48841.1"/>
    </source>
</evidence>
<name>A0A0B6XZ89_9EUPU</name>
<evidence type="ECO:0000256" key="1">
    <source>
        <dbReference type="SAM" id="MobiDB-lite"/>
    </source>
</evidence>
<feature type="region of interest" description="Disordered" evidence="1">
    <location>
        <begin position="1"/>
        <end position="71"/>
    </location>
</feature>
<reference evidence="2" key="1">
    <citation type="submission" date="2014-12" db="EMBL/GenBank/DDBJ databases">
        <title>Insight into the proteome of Arion vulgaris.</title>
        <authorList>
            <person name="Aradska J."/>
            <person name="Bulat T."/>
            <person name="Smidak R."/>
            <person name="Sarate P."/>
            <person name="Gangsoo J."/>
            <person name="Sialana F."/>
            <person name="Bilban M."/>
            <person name="Lubec G."/>
        </authorList>
    </citation>
    <scope>NUCLEOTIDE SEQUENCE</scope>
    <source>
        <tissue evidence="2">Skin</tissue>
    </source>
</reference>
<feature type="compositionally biased region" description="Polar residues" evidence="1">
    <location>
        <begin position="37"/>
        <end position="53"/>
    </location>
</feature>
<feature type="non-terminal residue" evidence="2">
    <location>
        <position position="71"/>
    </location>
</feature>
<proteinExistence type="predicted"/>
<organism evidence="2">
    <name type="scientific">Arion vulgaris</name>
    <dbReference type="NCBI Taxonomy" id="1028688"/>
    <lineage>
        <taxon>Eukaryota</taxon>
        <taxon>Metazoa</taxon>
        <taxon>Spiralia</taxon>
        <taxon>Lophotrochozoa</taxon>
        <taxon>Mollusca</taxon>
        <taxon>Gastropoda</taxon>
        <taxon>Heterobranchia</taxon>
        <taxon>Euthyneura</taxon>
        <taxon>Panpulmonata</taxon>
        <taxon>Eupulmonata</taxon>
        <taxon>Stylommatophora</taxon>
        <taxon>Helicina</taxon>
        <taxon>Arionoidea</taxon>
        <taxon>Arionidae</taxon>
        <taxon>Arion</taxon>
    </lineage>
</organism>
<dbReference type="AlphaFoldDB" id="A0A0B6XZ89"/>
<feature type="non-terminal residue" evidence="2">
    <location>
        <position position="1"/>
    </location>
</feature>